<accession>A0A819YXQ6</accession>
<feature type="non-terminal residue" evidence="1">
    <location>
        <position position="1"/>
    </location>
</feature>
<dbReference type="EMBL" id="CAJOAZ010007485">
    <property type="protein sequence ID" value="CAF4163663.1"/>
    <property type="molecule type" value="Genomic_DNA"/>
</dbReference>
<gene>
    <name evidence="1" type="ORF">OXD698_LOCUS38755</name>
</gene>
<dbReference type="AlphaFoldDB" id="A0A819YXQ6"/>
<organism evidence="1 2">
    <name type="scientific">Adineta steineri</name>
    <dbReference type="NCBI Taxonomy" id="433720"/>
    <lineage>
        <taxon>Eukaryota</taxon>
        <taxon>Metazoa</taxon>
        <taxon>Spiralia</taxon>
        <taxon>Gnathifera</taxon>
        <taxon>Rotifera</taxon>
        <taxon>Eurotatoria</taxon>
        <taxon>Bdelloidea</taxon>
        <taxon>Adinetida</taxon>
        <taxon>Adinetidae</taxon>
        <taxon>Adineta</taxon>
    </lineage>
</organism>
<name>A0A819YXQ6_9BILA</name>
<evidence type="ECO:0000313" key="2">
    <source>
        <dbReference type="Proteomes" id="UP000663844"/>
    </source>
</evidence>
<protein>
    <submittedName>
        <fullName evidence="1">Uncharacterized protein</fullName>
    </submittedName>
</protein>
<sequence length="113" mass="13282">STFNKSIKSTSKSVIYQIECECKDIYNGEIKIGLEKRMKRRGPVRKTIRRNVTSLYDQYREELRLTFAGVKAIGLTTDIWTKNETFESIPLVLGFNYFSDPHQADNIRRYIMH</sequence>
<evidence type="ECO:0000313" key="1">
    <source>
        <dbReference type="EMBL" id="CAF4163663.1"/>
    </source>
</evidence>
<proteinExistence type="predicted"/>
<dbReference type="Proteomes" id="UP000663844">
    <property type="component" value="Unassembled WGS sequence"/>
</dbReference>
<comment type="caution">
    <text evidence="1">The sequence shown here is derived from an EMBL/GenBank/DDBJ whole genome shotgun (WGS) entry which is preliminary data.</text>
</comment>
<reference evidence="1" key="1">
    <citation type="submission" date="2021-02" db="EMBL/GenBank/DDBJ databases">
        <authorList>
            <person name="Nowell W R."/>
        </authorList>
    </citation>
    <scope>NUCLEOTIDE SEQUENCE</scope>
</reference>